<comment type="caution">
    <text evidence="1">The sequence shown here is derived from an EMBL/GenBank/DDBJ whole genome shotgun (WGS) entry which is preliminary data.</text>
</comment>
<evidence type="ECO:0000313" key="2">
    <source>
        <dbReference type="Proteomes" id="UP000297890"/>
    </source>
</evidence>
<accession>A0A4Z0F541</accession>
<protein>
    <submittedName>
        <fullName evidence="1">Uncharacterized protein</fullName>
    </submittedName>
</protein>
<dbReference type="EMBL" id="SRIO01000025">
    <property type="protein sequence ID" value="TFZ81392.1"/>
    <property type="molecule type" value="Genomic_DNA"/>
</dbReference>
<evidence type="ECO:0000313" key="1">
    <source>
        <dbReference type="EMBL" id="TFZ81392.1"/>
    </source>
</evidence>
<sequence length="516" mass="56723">MVNNSWKPGKPATLVPLGNIDLATRWVPYARRVLAQLAQQGDFRRKMIVPAPGITIHLETRGGIPRIIIEAGGSFWWWSYFSGLAPPEEGGGRIAQVVATDVPGQIAMPPPGELTDLRGLYKYQQIFSGDKWLGAKTPHIVKTGPVLRVALYEAHNDLAIDFFTVRLGTVQDNNQPQQPTFFHDEQINLTLPAPVVGSFRLGPAVYPFLFATEWALLYGNDIGGPTATGATLVRGRYPTPDDPTTFLAQSTGVDLSYVATLTHLPGPNPGAGTELRTSGSSRIGFGYHQGNGSFDPALPPDPETPLDRDFYFVSLVETVDEIPGTSPTLYQQAAIVFKRSIDDPHTNTMVTSWLLAEYVQPDSEVPVMYSTYEYQGKLWVIFGRYVLRNPGGSAPEDRDWFFDQYVVDKNTGVLLHTQLDCGVRLWAETATGIYGYALPAVTFTYSGGTATEAHIEWKLRRYEFGVDAQALSLFPVEDGNGDPIDLLDITSTQILSPGQPAGGQYDSFNHFVLLQH</sequence>
<dbReference type="Proteomes" id="UP000297890">
    <property type="component" value="Unassembled WGS sequence"/>
</dbReference>
<name>A0A4Z0F541_9GAMM</name>
<proteinExistence type="predicted"/>
<dbReference type="AlphaFoldDB" id="A0A4Z0F541"/>
<organism evidence="1 2">
    <name type="scientific">Candidatus Macondimonas diazotrophica</name>
    <dbReference type="NCBI Taxonomy" id="2305248"/>
    <lineage>
        <taxon>Bacteria</taxon>
        <taxon>Pseudomonadati</taxon>
        <taxon>Pseudomonadota</taxon>
        <taxon>Gammaproteobacteria</taxon>
        <taxon>Chromatiales</taxon>
        <taxon>Ectothiorhodospiraceae</taxon>
        <taxon>Candidatus Macondimonas</taxon>
    </lineage>
</organism>
<keyword evidence="2" id="KW-1185">Reference proteome</keyword>
<dbReference type="RefSeq" id="WP_135282796.1">
    <property type="nucleotide sequence ID" value="NZ_SRIO01000025.1"/>
</dbReference>
<reference evidence="1 2" key="1">
    <citation type="journal article" date="2019" name="ISME J.">
        <title>Candidatus Macondimonas diazotrophica, a novel gammaproteobacterial genus dominating crude-oil-contaminated coastal sediments.</title>
        <authorList>
            <person name="Karthikeyan S."/>
            <person name="Konstantinidis K."/>
        </authorList>
    </citation>
    <scope>NUCLEOTIDE SEQUENCE [LARGE SCALE GENOMIC DNA]</scope>
    <source>
        <strain evidence="1 2">KTK01</strain>
    </source>
</reference>
<gene>
    <name evidence="1" type="ORF">E4680_12705</name>
</gene>